<evidence type="ECO:0000313" key="1">
    <source>
        <dbReference type="EMBL" id="PSL50845.1"/>
    </source>
</evidence>
<evidence type="ECO:0000313" key="2">
    <source>
        <dbReference type="Proteomes" id="UP000242310"/>
    </source>
</evidence>
<accession>A0A2P8HXG2</accession>
<gene>
    <name evidence="1" type="ORF">B0H94_102121</name>
</gene>
<dbReference type="RefSeq" id="WP_106587567.1">
    <property type="nucleotide sequence ID" value="NZ_PYAV01000002.1"/>
</dbReference>
<keyword evidence="2" id="KW-1185">Reference proteome</keyword>
<dbReference type="AlphaFoldDB" id="A0A2P8HXG2"/>
<comment type="caution">
    <text evidence="1">The sequence shown here is derived from an EMBL/GenBank/DDBJ whole genome shotgun (WGS) entry which is preliminary data.</text>
</comment>
<protein>
    <recommendedName>
        <fullName evidence="3">GAF domain-containing protein</fullName>
    </recommendedName>
</protein>
<dbReference type="EMBL" id="PYAV01000002">
    <property type="protein sequence ID" value="PSL50845.1"/>
    <property type="molecule type" value="Genomic_DNA"/>
</dbReference>
<evidence type="ECO:0008006" key="3">
    <source>
        <dbReference type="Google" id="ProtNLM"/>
    </source>
</evidence>
<reference evidence="1 2" key="1">
    <citation type="submission" date="2018-03" db="EMBL/GenBank/DDBJ databases">
        <title>Genomic Encyclopedia of Type Strains, Phase III (KMG-III): the genomes of soil and plant-associated and newly described type strains.</title>
        <authorList>
            <person name="Whitman W."/>
        </authorList>
    </citation>
    <scope>NUCLEOTIDE SEQUENCE [LARGE SCALE GENOMIC DNA]</scope>
    <source>
        <strain evidence="1 2">CGMCC 1.07653</strain>
    </source>
</reference>
<name>A0A2P8HXG2_9BACI</name>
<proteinExistence type="predicted"/>
<sequence length="147" mass="17190">MDQRAVILDDIRLDIGRAYDAARSVEDFYFSIAQIFSEHCWYLEGQALYKVEENKFQQVFCYGKTHFSFKESFGEGPLSLCAVRGDLSVHYGKRSFSAILPIYDNALLKQMFVFHTVPERPVIQEDEIVLLKEVQRFIENRYAVWTS</sequence>
<organism evidence="1 2">
    <name type="scientific">Salsuginibacillus halophilus</name>
    <dbReference type="NCBI Taxonomy" id="517424"/>
    <lineage>
        <taxon>Bacteria</taxon>
        <taxon>Bacillati</taxon>
        <taxon>Bacillota</taxon>
        <taxon>Bacilli</taxon>
        <taxon>Bacillales</taxon>
        <taxon>Bacillaceae</taxon>
        <taxon>Salsuginibacillus</taxon>
    </lineage>
</organism>
<dbReference type="Proteomes" id="UP000242310">
    <property type="component" value="Unassembled WGS sequence"/>
</dbReference>
<dbReference type="OrthoDB" id="2988533at2"/>